<accession>A0A2S2C094</accession>
<name>A0A2S2C094_9NOCA</name>
<reference evidence="1 2" key="1">
    <citation type="submission" date="2017-05" db="EMBL/GenBank/DDBJ databases">
        <title>Isolation of Rhodococcus sp. S2-17 biodegrading of BP-3.</title>
        <authorList>
            <person name="Lee Y."/>
            <person name="Kim K.H."/>
            <person name="Chun B.H."/>
            <person name="Jung H.S."/>
            <person name="Jeon C.O."/>
        </authorList>
    </citation>
    <scope>NUCLEOTIDE SEQUENCE [LARGE SCALE GENOMIC DNA]</scope>
    <source>
        <strain evidence="1 2">S2-17</strain>
    </source>
</reference>
<dbReference type="EMBL" id="CP021354">
    <property type="protein sequence ID" value="AWK74279.1"/>
    <property type="molecule type" value="Genomic_DNA"/>
</dbReference>
<dbReference type="KEGG" id="roz:CBI38_24705"/>
<gene>
    <name evidence="1" type="ORF">CBI38_24705</name>
</gene>
<organism evidence="1 2">
    <name type="scientific">Rhodococcus oxybenzonivorans</name>
    <dbReference type="NCBI Taxonomy" id="1990687"/>
    <lineage>
        <taxon>Bacteria</taxon>
        <taxon>Bacillati</taxon>
        <taxon>Actinomycetota</taxon>
        <taxon>Actinomycetes</taxon>
        <taxon>Mycobacteriales</taxon>
        <taxon>Nocardiaceae</taxon>
        <taxon>Rhodococcus</taxon>
    </lineage>
</organism>
<sequence>MTAIGSTSAVRSAFQGKVPARRGEMAKELPWSLLEVVTDPGDIDKILSLPAQLREAGSKNPELIRVLLTLWREFDQYPDPEESLTRALEAYLPSKDARRALSIDTSFPYRLVTLGILRARSESDQ</sequence>
<keyword evidence="2" id="KW-1185">Reference proteome</keyword>
<dbReference type="AlphaFoldDB" id="A0A2S2C094"/>
<proteinExistence type="predicted"/>
<dbReference type="Proteomes" id="UP000245711">
    <property type="component" value="Chromosome"/>
</dbReference>
<protein>
    <submittedName>
        <fullName evidence="1">Uncharacterized protein</fullName>
    </submittedName>
</protein>
<evidence type="ECO:0000313" key="2">
    <source>
        <dbReference type="Proteomes" id="UP000245711"/>
    </source>
</evidence>
<evidence type="ECO:0000313" key="1">
    <source>
        <dbReference type="EMBL" id="AWK74279.1"/>
    </source>
</evidence>